<dbReference type="GO" id="GO:0005886">
    <property type="term" value="C:plasma membrane"/>
    <property type="evidence" value="ECO:0007669"/>
    <property type="project" value="TreeGrafter"/>
</dbReference>
<dbReference type="EC" id="2.5.1.-" evidence="3"/>
<dbReference type="GO" id="GO:0016094">
    <property type="term" value="P:polyprenol biosynthetic process"/>
    <property type="evidence" value="ECO:0007669"/>
    <property type="project" value="TreeGrafter"/>
</dbReference>
<gene>
    <name evidence="4" type="ORF">F4553_001868</name>
</gene>
<evidence type="ECO:0000313" key="5">
    <source>
        <dbReference type="Proteomes" id="UP000587527"/>
    </source>
</evidence>
<reference evidence="4 5" key="1">
    <citation type="submission" date="2020-08" db="EMBL/GenBank/DDBJ databases">
        <title>Sequencing the genomes of 1000 actinobacteria strains.</title>
        <authorList>
            <person name="Klenk H.-P."/>
        </authorList>
    </citation>
    <scope>NUCLEOTIDE SEQUENCE [LARGE SCALE GENOMIC DNA]</scope>
    <source>
        <strain evidence="4 5">DSM 45362</strain>
    </source>
</reference>
<comment type="subunit">
    <text evidence="3">Homodimer.</text>
</comment>
<evidence type="ECO:0000256" key="2">
    <source>
        <dbReference type="ARBA" id="ARBA00038453"/>
    </source>
</evidence>
<dbReference type="CDD" id="cd00475">
    <property type="entry name" value="Cis_IPPS"/>
    <property type="match status" value="1"/>
</dbReference>
<feature type="binding site" evidence="3">
    <location>
        <position position="216"/>
    </location>
    <ligand>
        <name>Mg(2+)</name>
        <dbReference type="ChEBI" id="CHEBI:18420"/>
    </ligand>
</feature>
<dbReference type="InterPro" id="IPR036424">
    <property type="entry name" value="UPP_synth-like_sf"/>
</dbReference>
<sequence>MNQRRAPDSVRTPDSDVAHAAAVPRHIAFMPDGNRRWARRRQLSVGEGHLRGFTHVADVAAWSAQAGIESITFFLISDENIRHRTTGEIAGLATACHALLSLLAAGPYRVRHLGDPALLPPDVAAAIRKVTAGTAGREGPRVNLAVGYGGRADILQAARALINRARLHSDVRAELTEDEFGALLATGGSPDPDLVVRTSGEVRTSGFLAWQAAYSEWHFSPRLWPDFSQDDLHQALADYGRRHRRLGS</sequence>
<feature type="active site" description="Proton acceptor" evidence="3">
    <location>
        <position position="80"/>
    </location>
</feature>
<feature type="binding site" evidence="3">
    <location>
        <begin position="203"/>
        <end position="205"/>
    </location>
    <ligand>
        <name>substrate</name>
    </ligand>
</feature>
<dbReference type="HAMAP" id="MF_01139">
    <property type="entry name" value="ISPT"/>
    <property type="match status" value="1"/>
</dbReference>
<dbReference type="InterPro" id="IPR001441">
    <property type="entry name" value="UPP_synth-like"/>
</dbReference>
<comment type="cofactor">
    <cofactor evidence="3">
        <name>Mg(2+)</name>
        <dbReference type="ChEBI" id="CHEBI:18420"/>
    </cofactor>
    <text evidence="3">Binds 2 magnesium ions per subunit.</text>
</comment>
<feature type="binding site" evidence="3">
    <location>
        <begin position="33"/>
        <end position="36"/>
    </location>
    <ligand>
        <name>substrate</name>
    </ligand>
</feature>
<comment type="caution">
    <text evidence="4">The sequence shown here is derived from an EMBL/GenBank/DDBJ whole genome shotgun (WGS) entry which is preliminary data.</text>
</comment>
<feature type="binding site" evidence="3">
    <location>
        <begin position="77"/>
        <end position="79"/>
    </location>
    <ligand>
        <name>substrate</name>
    </ligand>
</feature>
<dbReference type="EMBL" id="JACHMN010000002">
    <property type="protein sequence ID" value="MBB5868489.1"/>
    <property type="molecule type" value="Genomic_DNA"/>
</dbReference>
<dbReference type="RefSeq" id="WP_184834471.1">
    <property type="nucleotide sequence ID" value="NZ_JACHMN010000002.1"/>
</dbReference>
<feature type="active site" evidence="3">
    <location>
        <position position="32"/>
    </location>
</feature>
<proteinExistence type="inferred from homology"/>
<dbReference type="SUPFAM" id="SSF64005">
    <property type="entry name" value="Undecaprenyl diphosphate synthase"/>
    <property type="match status" value="1"/>
</dbReference>
<organism evidence="4 5">
    <name type="scientific">Allocatelliglobosispora scoriae</name>
    <dbReference type="NCBI Taxonomy" id="643052"/>
    <lineage>
        <taxon>Bacteria</taxon>
        <taxon>Bacillati</taxon>
        <taxon>Actinomycetota</taxon>
        <taxon>Actinomycetes</taxon>
        <taxon>Micromonosporales</taxon>
        <taxon>Micromonosporaceae</taxon>
        <taxon>Allocatelliglobosispora</taxon>
    </lineage>
</organism>
<evidence type="ECO:0000313" key="4">
    <source>
        <dbReference type="EMBL" id="MBB5868489.1"/>
    </source>
</evidence>
<comment type="function">
    <text evidence="3">Catalyzes the condensation of isopentenyl diphosphate (IPP) with allylic pyrophosphates generating different type of terpenoids.</text>
</comment>
<feature type="binding site" evidence="3">
    <location>
        <position position="37"/>
    </location>
    <ligand>
        <name>substrate</name>
    </ligand>
</feature>
<keyword evidence="3" id="KW-0479">Metal-binding</keyword>
<comment type="similarity">
    <text evidence="2">Belongs to the UPP synthase family. Z-FPP synthase subfamily.</text>
</comment>
<feature type="binding site" evidence="3">
    <location>
        <position position="197"/>
    </location>
    <ligand>
        <name>substrate</name>
    </ligand>
</feature>
<accession>A0A841BMS6</accession>
<name>A0A841BMS6_9ACTN</name>
<evidence type="ECO:0000256" key="3">
    <source>
        <dbReference type="HAMAP-Rule" id="MF_01139"/>
    </source>
</evidence>
<dbReference type="PANTHER" id="PTHR10291:SF43">
    <property type="entry name" value="DEHYDRODOLICHYL DIPHOSPHATE SYNTHASE COMPLEX SUBUNIT DHDDS"/>
    <property type="match status" value="1"/>
</dbReference>
<dbReference type="GO" id="GO:0000287">
    <property type="term" value="F:magnesium ion binding"/>
    <property type="evidence" value="ECO:0007669"/>
    <property type="project" value="UniProtKB-UniRule"/>
</dbReference>
<protein>
    <recommendedName>
        <fullName evidence="3">Isoprenyl transferase</fullName>
        <ecNumber evidence="3">2.5.1.-</ecNumber>
    </recommendedName>
</protein>
<dbReference type="Gene3D" id="3.40.1180.10">
    <property type="entry name" value="Decaprenyl diphosphate synthase-like"/>
    <property type="match status" value="1"/>
</dbReference>
<keyword evidence="3" id="KW-0460">Magnesium</keyword>
<dbReference type="AlphaFoldDB" id="A0A841BMS6"/>
<keyword evidence="5" id="KW-1185">Reference proteome</keyword>
<dbReference type="GO" id="GO:0045547">
    <property type="term" value="F:ditrans,polycis-polyprenyl diphosphate synthase [(2E,6E)-farnesyl diphosphate specific] activity"/>
    <property type="evidence" value="ECO:0007669"/>
    <property type="project" value="TreeGrafter"/>
</dbReference>
<dbReference type="GO" id="GO:0033850">
    <property type="term" value="F:Z-farnesyl diphosphate synthase activity"/>
    <property type="evidence" value="ECO:0007669"/>
    <property type="project" value="TreeGrafter"/>
</dbReference>
<dbReference type="PANTHER" id="PTHR10291">
    <property type="entry name" value="DEHYDRODOLICHYL DIPHOSPHATE SYNTHASE FAMILY MEMBER"/>
    <property type="match status" value="1"/>
</dbReference>
<dbReference type="NCBIfam" id="TIGR00055">
    <property type="entry name" value="uppS"/>
    <property type="match status" value="1"/>
</dbReference>
<dbReference type="Pfam" id="PF01255">
    <property type="entry name" value="Prenyltransf"/>
    <property type="match status" value="1"/>
</dbReference>
<dbReference type="Proteomes" id="UP000587527">
    <property type="component" value="Unassembled WGS sequence"/>
</dbReference>
<feature type="binding site" evidence="3">
    <location>
        <position position="84"/>
    </location>
    <ligand>
        <name>substrate</name>
    </ligand>
</feature>
<evidence type="ECO:0000256" key="1">
    <source>
        <dbReference type="ARBA" id="ARBA00022679"/>
    </source>
</evidence>
<feature type="binding site" evidence="3">
    <location>
        <position position="32"/>
    </location>
    <ligand>
        <name>Mg(2+)</name>
        <dbReference type="ChEBI" id="CHEBI:18420"/>
    </ligand>
</feature>
<feature type="binding site" evidence="3">
    <location>
        <position position="49"/>
    </location>
    <ligand>
        <name>substrate</name>
    </ligand>
</feature>
<comment type="caution">
    <text evidence="3">Lacks conserved residue(s) required for the propagation of feature annotation.</text>
</comment>
<keyword evidence="1 3" id="KW-0808">Transferase</keyword>